<comment type="caution">
    <text evidence="1">The sequence shown here is derived from an EMBL/GenBank/DDBJ whole genome shotgun (WGS) entry which is preliminary data.</text>
</comment>
<dbReference type="EMBL" id="JACIFP010000001">
    <property type="protein sequence ID" value="MBB4134102.1"/>
    <property type="molecule type" value="Genomic_DNA"/>
</dbReference>
<keyword evidence="2" id="KW-1185">Reference proteome</keyword>
<accession>A0A840EQW7</accession>
<evidence type="ECO:0000313" key="2">
    <source>
        <dbReference type="Proteomes" id="UP000551501"/>
    </source>
</evidence>
<dbReference type="Proteomes" id="UP000551501">
    <property type="component" value="Unassembled WGS sequence"/>
</dbReference>
<evidence type="ECO:0000313" key="1">
    <source>
        <dbReference type="EMBL" id="MBB4134102.1"/>
    </source>
</evidence>
<dbReference type="AlphaFoldDB" id="A0A840EQW7"/>
<name>A0A840EQW7_9ACTN</name>
<protein>
    <submittedName>
        <fullName evidence="1">Uncharacterized protein</fullName>
    </submittedName>
</protein>
<sequence>MASGLVDKVVFVSADEVFAARALQSRPRHSHRPPSVPVFGTVTGCMEIAMFGQLAIARRRSTACSSETTVAIGSLND</sequence>
<reference evidence="1 2" key="1">
    <citation type="submission" date="2020-08" db="EMBL/GenBank/DDBJ databases">
        <title>Sequencing the genomes of 1000 actinobacteria strains.</title>
        <authorList>
            <person name="Klenk H.-P."/>
        </authorList>
    </citation>
    <scope>NUCLEOTIDE SEQUENCE [LARGE SCALE GENOMIC DNA]</scope>
    <source>
        <strain evidence="1 2">DSM 45298</strain>
    </source>
</reference>
<gene>
    <name evidence="1" type="ORF">BKA16_000654</name>
</gene>
<organism evidence="1 2">
    <name type="scientific">Gordonia humi</name>
    <dbReference type="NCBI Taxonomy" id="686429"/>
    <lineage>
        <taxon>Bacteria</taxon>
        <taxon>Bacillati</taxon>
        <taxon>Actinomycetota</taxon>
        <taxon>Actinomycetes</taxon>
        <taxon>Mycobacteriales</taxon>
        <taxon>Gordoniaceae</taxon>
        <taxon>Gordonia</taxon>
    </lineage>
</organism>
<proteinExistence type="predicted"/>